<evidence type="ECO:0000313" key="5">
    <source>
        <dbReference type="Proteomes" id="UP000447434"/>
    </source>
</evidence>
<evidence type="ECO:0000313" key="4">
    <source>
        <dbReference type="EMBL" id="KAE9588294.1"/>
    </source>
</evidence>
<organism evidence="4 5">
    <name type="scientific">Lupinus albus</name>
    <name type="common">White lupine</name>
    <name type="synonym">Lupinus termis</name>
    <dbReference type="NCBI Taxonomy" id="3870"/>
    <lineage>
        <taxon>Eukaryota</taxon>
        <taxon>Viridiplantae</taxon>
        <taxon>Streptophyta</taxon>
        <taxon>Embryophyta</taxon>
        <taxon>Tracheophyta</taxon>
        <taxon>Spermatophyta</taxon>
        <taxon>Magnoliopsida</taxon>
        <taxon>eudicotyledons</taxon>
        <taxon>Gunneridae</taxon>
        <taxon>Pentapetalae</taxon>
        <taxon>rosids</taxon>
        <taxon>fabids</taxon>
        <taxon>Fabales</taxon>
        <taxon>Fabaceae</taxon>
        <taxon>Papilionoideae</taxon>
        <taxon>50 kb inversion clade</taxon>
        <taxon>genistoids sensu lato</taxon>
        <taxon>core genistoids</taxon>
        <taxon>Genisteae</taxon>
        <taxon>Lupinus</taxon>
    </lineage>
</organism>
<dbReference type="AlphaFoldDB" id="A0A6A4NL71"/>
<evidence type="ECO:0000256" key="1">
    <source>
        <dbReference type="SAM" id="MobiDB-lite"/>
    </source>
</evidence>
<protein>
    <submittedName>
        <fullName evidence="4">Putative nucleotide-diphospho-sugar transferase</fullName>
    </submittedName>
</protein>
<feature type="region of interest" description="Disordered" evidence="1">
    <location>
        <begin position="362"/>
        <end position="389"/>
    </location>
</feature>
<dbReference type="GO" id="GO:0016740">
    <property type="term" value="F:transferase activity"/>
    <property type="evidence" value="ECO:0007669"/>
    <property type="project" value="UniProtKB-KW"/>
</dbReference>
<dbReference type="OrthoDB" id="540503at2759"/>
<proteinExistence type="predicted"/>
<evidence type="ECO:0000259" key="3">
    <source>
        <dbReference type="Pfam" id="PF03407"/>
    </source>
</evidence>
<feature type="compositionally biased region" description="Polar residues" evidence="1">
    <location>
        <begin position="363"/>
        <end position="378"/>
    </location>
</feature>
<feature type="domain" description="Nucleotide-diphospho-sugar transferase" evidence="3">
    <location>
        <begin position="143"/>
        <end position="341"/>
    </location>
</feature>
<dbReference type="PANTHER" id="PTHR46038:SF13">
    <property type="entry name" value="GLYCOSYLTRANSFERASE"/>
    <property type="match status" value="1"/>
</dbReference>
<dbReference type="EMBL" id="WOCE01000022">
    <property type="protein sequence ID" value="KAE9588294.1"/>
    <property type="molecule type" value="Genomic_DNA"/>
</dbReference>
<evidence type="ECO:0000256" key="2">
    <source>
        <dbReference type="SAM" id="Phobius"/>
    </source>
</evidence>
<name>A0A6A4NL71_LUPAL</name>
<reference evidence="5" key="1">
    <citation type="journal article" date="2020" name="Nat. Commun.">
        <title>Genome sequence of the cluster root forming white lupin.</title>
        <authorList>
            <person name="Hufnagel B."/>
            <person name="Marques A."/>
            <person name="Soriano A."/>
            <person name="Marques L."/>
            <person name="Divol F."/>
            <person name="Doumas P."/>
            <person name="Sallet E."/>
            <person name="Mancinotti D."/>
            <person name="Carrere S."/>
            <person name="Marande W."/>
            <person name="Arribat S."/>
            <person name="Keller J."/>
            <person name="Huneau C."/>
            <person name="Blein T."/>
            <person name="Aime D."/>
            <person name="Laguerre M."/>
            <person name="Taylor J."/>
            <person name="Schubert V."/>
            <person name="Nelson M."/>
            <person name="Geu-Flores F."/>
            <person name="Crespi M."/>
            <person name="Gallardo-Guerrero K."/>
            <person name="Delaux P.-M."/>
            <person name="Salse J."/>
            <person name="Berges H."/>
            <person name="Guyot R."/>
            <person name="Gouzy J."/>
            <person name="Peret B."/>
        </authorList>
    </citation>
    <scope>NUCLEOTIDE SEQUENCE [LARGE SCALE GENOMIC DNA]</scope>
    <source>
        <strain evidence="5">cv. Amiga</strain>
    </source>
</reference>
<keyword evidence="2" id="KW-0472">Membrane</keyword>
<feature type="transmembrane region" description="Helical" evidence="2">
    <location>
        <begin position="50"/>
        <end position="69"/>
    </location>
</feature>
<sequence>MKAKGPFFCHPISAKQIMKDSAAAGDAENGGNRPCNSGGCGSSSHLLVKWVMKITVFFVGFAVLWMFLYNSASPFGFPSISHHFIAVSTKETTESMLESVLRNASMVDKTVIITTLNDAWAEPGSIFDLFLESFHKGNQTKKLLNHLVVVTLDQKTYARCLDLHSHCFQLETKGDNFTSEAFFMTPGYLNMMWRRIEFLSSVLKLGYNFVFTDSDIMWLRNPFTEFYKNADFQIACDFFNGNSYDLKNLPNGGFTYVKSNERTIWFYKFWFNSKDAYPNMHDQDVLNQIKMHPLISKMKLSIRFLSTTYFGGFCQVSRDLNKVSTMHSNCCVGLDNKINDLRILLEDWKKYMALPENQKKQSHSTWSVPQSCRTSFQRSRQRRNNGTRL</sequence>
<dbReference type="InterPro" id="IPR005069">
    <property type="entry name" value="Nucl-diP-sugar_transferase"/>
</dbReference>
<comment type="caution">
    <text evidence="4">The sequence shown here is derived from an EMBL/GenBank/DDBJ whole genome shotgun (WGS) entry which is preliminary data.</text>
</comment>
<dbReference type="Pfam" id="PF03407">
    <property type="entry name" value="Nucleotid_trans"/>
    <property type="match status" value="1"/>
</dbReference>
<dbReference type="PANTHER" id="PTHR46038">
    <property type="entry name" value="EXPRESSED PROTEIN-RELATED"/>
    <property type="match status" value="1"/>
</dbReference>
<accession>A0A6A4NL71</accession>
<keyword evidence="2" id="KW-0812">Transmembrane</keyword>
<keyword evidence="4" id="KW-0808">Transferase</keyword>
<keyword evidence="2" id="KW-1133">Transmembrane helix</keyword>
<dbReference type="InterPro" id="IPR044821">
    <property type="entry name" value="At1g28695/At4g15970-like"/>
</dbReference>
<dbReference type="Proteomes" id="UP000447434">
    <property type="component" value="Chromosome 22"/>
</dbReference>
<feature type="compositionally biased region" description="Basic residues" evidence="1">
    <location>
        <begin position="379"/>
        <end position="389"/>
    </location>
</feature>
<gene>
    <name evidence="4" type="ORF">Lalb_Chr22g0353841</name>
</gene>
<keyword evidence="5" id="KW-1185">Reference proteome</keyword>